<feature type="binding site" evidence="9">
    <location>
        <position position="332"/>
    </location>
    <ligand>
        <name>Mg(2+)</name>
        <dbReference type="ChEBI" id="CHEBI:18420"/>
        <label>2</label>
    </ligand>
</feature>
<evidence type="ECO:0000256" key="5">
    <source>
        <dbReference type="ARBA" id="ARBA00022741"/>
    </source>
</evidence>
<dbReference type="EC" id="2.7.7.48" evidence="1"/>
<dbReference type="InterPro" id="IPR005093">
    <property type="entry name" value="RNArep_beta"/>
</dbReference>
<evidence type="ECO:0000256" key="4">
    <source>
        <dbReference type="ARBA" id="ARBA00022695"/>
    </source>
</evidence>
<feature type="binding site" evidence="9">
    <location>
        <position position="429"/>
    </location>
    <ligand>
        <name>Mg(2+)</name>
        <dbReference type="ChEBI" id="CHEBI:18420"/>
        <label>2</label>
    </ligand>
</feature>
<evidence type="ECO:0000256" key="7">
    <source>
        <dbReference type="ARBA" id="ARBA00030248"/>
    </source>
</evidence>
<dbReference type="GO" id="GO:0000166">
    <property type="term" value="F:nucleotide binding"/>
    <property type="evidence" value="ECO:0007669"/>
    <property type="project" value="UniProtKB-KW"/>
</dbReference>
<dbReference type="GO" id="GO:0039694">
    <property type="term" value="P:viral RNA genome replication"/>
    <property type="evidence" value="ECO:0007669"/>
    <property type="project" value="InterPro"/>
</dbReference>
<dbReference type="GO" id="GO:0003968">
    <property type="term" value="F:RNA-directed RNA polymerase activity"/>
    <property type="evidence" value="ECO:0007669"/>
    <property type="project" value="UniProtKB-KW"/>
</dbReference>
<comment type="catalytic activity">
    <reaction evidence="8">
        <text>RNA(n) + a ribonucleoside 5'-triphosphate = RNA(n+1) + diphosphate</text>
        <dbReference type="Rhea" id="RHEA:21248"/>
        <dbReference type="Rhea" id="RHEA-COMP:14527"/>
        <dbReference type="Rhea" id="RHEA-COMP:17342"/>
        <dbReference type="ChEBI" id="CHEBI:33019"/>
        <dbReference type="ChEBI" id="CHEBI:61557"/>
        <dbReference type="ChEBI" id="CHEBI:140395"/>
        <dbReference type="EC" id="2.7.7.48"/>
    </reaction>
</comment>
<reference evidence="11" key="1">
    <citation type="submission" date="2019-05" db="EMBL/GenBank/DDBJ databases">
        <title>Metatranscriptomic reconstruction reveals RNA viruses with the potential to shape carbon cycling in soil.</title>
        <authorList>
            <person name="Starr E.P."/>
            <person name="Nuccio E."/>
            <person name="Pett-Ridge J."/>
            <person name="Banfield J.F."/>
            <person name="Firestone M.K."/>
        </authorList>
    </citation>
    <scope>NUCLEOTIDE SEQUENCE</scope>
    <source>
        <strain evidence="11">H2_Rhizo_Litter_49_scaffold_4206</strain>
    </source>
</reference>
<evidence type="ECO:0000256" key="2">
    <source>
        <dbReference type="ARBA" id="ARBA00022484"/>
    </source>
</evidence>
<feature type="domain" description="RdRp catalytic" evidence="10">
    <location>
        <begin position="317"/>
        <end position="460"/>
    </location>
</feature>
<evidence type="ECO:0000256" key="6">
    <source>
        <dbReference type="ARBA" id="ARBA00022953"/>
    </source>
</evidence>
<comment type="cofactor">
    <cofactor evidence="9">
        <name>Mg(2+)</name>
        <dbReference type="ChEBI" id="CHEBI:18420"/>
    </cofactor>
    <text evidence="9">Binds 2 Mg(2+) per subunit.</text>
</comment>
<keyword evidence="3" id="KW-0808">Transferase</keyword>
<keyword evidence="9" id="KW-0460">Magnesium</keyword>
<organism evidence="11">
    <name type="scientific">Leviviridae sp</name>
    <dbReference type="NCBI Taxonomy" id="2027243"/>
    <lineage>
        <taxon>Viruses</taxon>
        <taxon>Riboviria</taxon>
        <taxon>Orthornavirae</taxon>
        <taxon>Lenarviricota</taxon>
        <taxon>Leviviricetes</taxon>
        <taxon>Norzivirales</taxon>
        <taxon>Fiersviridae</taxon>
    </lineage>
</organism>
<keyword evidence="9" id="KW-0479">Metal-binding</keyword>
<evidence type="ECO:0000256" key="9">
    <source>
        <dbReference type="PIRSR" id="PIRSR605093-1"/>
    </source>
</evidence>
<keyword evidence="5" id="KW-0547">Nucleotide-binding</keyword>
<dbReference type="Pfam" id="PF03431">
    <property type="entry name" value="RNA_replicase_B"/>
    <property type="match status" value="1"/>
</dbReference>
<dbReference type="GO" id="GO:0046872">
    <property type="term" value="F:metal ion binding"/>
    <property type="evidence" value="ECO:0007669"/>
    <property type="project" value="UniProtKB-KW"/>
</dbReference>
<sequence>MDPEPSDIEEVTLDINPGQVKSLMSLWSMVAEESATRCRTSATRDINTVTRRVEHEGLSFLTITLPDFGKSAQSWLDQGKVGIDTRFKRGPGGRLPRFLGGFFNRVFDRSSGLLLDEPDEAAIKALRQLTLMFGKMQLPCSDARNVAALNGYVKCEQDVRRSDAALTERDLDEFRDMSELLFGPLFSQMDRDVLFDRVVPKHGPGSTADHISGNQKWNQRTWTRRLERVFPAVYHVIPNWRYTHVLDGMNVLEPGEEEPVKVTLVPKTLKTPRVIAMEPTCMQYMQQGVYRCFLKYFERDRLLSELIGFAEQAPNQELAKQGSIDNRTATLDLSDASDRVSNQLVRVMVARWPNVARAVDATRSRRAVVNGKSIRLAKYASMGSALCFPMEAMVFLTMIFVGIQRSLNTSLSRQDVKRFVGSVRVYGDDLIVPVDHVLSVVQALQLFGAEVGLSKSFWTGKFRESCGKEYYDGEDVSIVRVRQLFPTRRQDAVEVGSLISLRNQLYMSGYWETVRVLDKRIEGLIKFFPTVSPDSSILGRVSFVGETFGYRFTRLHPSRQSPLVKGFVVSAKPPKDHLEGTGALLKCLLKLGTPADTDPHPWLEPGAIVGGPFGTYHDATLWASQPQGESEHLERSGRPQRVDIKLRWSSPV</sequence>
<evidence type="ECO:0000259" key="10">
    <source>
        <dbReference type="PROSITE" id="PS50522"/>
    </source>
</evidence>
<protein>
    <recommendedName>
        <fullName evidence="1">RNA-directed RNA polymerase</fullName>
        <ecNumber evidence="1">2.7.7.48</ecNumber>
    </recommendedName>
    <alternativeName>
        <fullName evidence="7">RNA replicase beta chain</fullName>
    </alternativeName>
</protein>
<dbReference type="EMBL" id="MN034452">
    <property type="protein sequence ID" value="QDH88892.1"/>
    <property type="molecule type" value="Genomic_RNA"/>
</dbReference>
<feature type="binding site" evidence="9">
    <location>
        <position position="428"/>
    </location>
    <ligand>
        <name>Mg(2+)</name>
        <dbReference type="ChEBI" id="CHEBI:18420"/>
        <label>2</label>
    </ligand>
</feature>
<keyword evidence="4" id="KW-0548">Nucleotidyltransferase</keyword>
<evidence type="ECO:0000256" key="3">
    <source>
        <dbReference type="ARBA" id="ARBA00022679"/>
    </source>
</evidence>
<evidence type="ECO:0000256" key="1">
    <source>
        <dbReference type="ARBA" id="ARBA00012494"/>
    </source>
</evidence>
<dbReference type="PROSITE" id="PS50522">
    <property type="entry name" value="RDRP_PHAGE"/>
    <property type="match status" value="1"/>
</dbReference>
<keyword evidence="2 11" id="KW-0696">RNA-directed RNA polymerase</keyword>
<evidence type="ECO:0000256" key="8">
    <source>
        <dbReference type="ARBA" id="ARBA00048744"/>
    </source>
</evidence>
<evidence type="ECO:0000313" key="11">
    <source>
        <dbReference type="EMBL" id="QDH88892.1"/>
    </source>
</evidence>
<keyword evidence="6" id="KW-0693">Viral RNA replication</keyword>
<proteinExistence type="predicted"/>
<accession>A0A514D5M1</accession>
<name>A0A514D5M1_9VIRU</name>
<dbReference type="InterPro" id="IPR007096">
    <property type="entry name" value="RNA-dir_Rpol_cat_phage"/>
</dbReference>
<gene>
    <name evidence="11" type="ORF">H2RhizoLitter494206_000001</name>
</gene>